<dbReference type="AlphaFoldDB" id="A0AAF0DXD1"/>
<dbReference type="PANTHER" id="PTHR45843:SF1">
    <property type="entry name" value="PEPTIDYL-PROLYL CIS-TRANS ISOMERASE-LIKE 4"/>
    <property type="match status" value="1"/>
</dbReference>
<dbReference type="GO" id="GO:0003723">
    <property type="term" value="F:RNA binding"/>
    <property type="evidence" value="ECO:0007669"/>
    <property type="project" value="UniProtKB-UniRule"/>
</dbReference>
<evidence type="ECO:0000259" key="11">
    <source>
        <dbReference type="PROSITE" id="PS50102"/>
    </source>
</evidence>
<keyword evidence="9" id="KW-0694">RNA-binding</keyword>
<dbReference type="InterPro" id="IPR035979">
    <property type="entry name" value="RBD_domain_sf"/>
</dbReference>
<gene>
    <name evidence="12" type="primary">cyp6</name>
    <name evidence="12" type="ORF">MBRA1_002378</name>
</gene>
<feature type="region of interest" description="Disordered" evidence="10">
    <location>
        <begin position="1"/>
        <end position="61"/>
    </location>
</feature>
<keyword evidence="13" id="KW-1185">Reference proteome</keyword>
<proteinExistence type="inferred from homology"/>
<feature type="compositionally biased region" description="Basic and acidic residues" evidence="10">
    <location>
        <begin position="186"/>
        <end position="199"/>
    </location>
</feature>
<comment type="function">
    <text evidence="2">PPIases accelerate the folding of proteins. It catalyzes the cis-trans isomerization of proline imidic peptide bonds in oligopeptides.</text>
</comment>
<sequence>MADRERAHSAADEPGVPAAAPGTDTPAQDETKQSGAAPRDPDAEAAEAEAEAKEEERRRNNASAAALTLEIVGDLPHAEIKPPENILFVCKLNPVTRSDDLELIFSRFGKINSCEVIRDKKTGDSLQYAFVEYEDREAAERAYTKMQNVLIDDRRIWVDFSQSVSKLHNVWVKQRMGKGARAPPPRRSEHEPRGHHLHTENVLVDLDVLRVDPQMQSSRREDRRDDRRAYDRREDRPRAP</sequence>
<evidence type="ECO:0000256" key="2">
    <source>
        <dbReference type="ARBA" id="ARBA00002388"/>
    </source>
</evidence>
<keyword evidence="7 12" id="KW-0413">Isomerase</keyword>
<feature type="region of interest" description="Disordered" evidence="10">
    <location>
        <begin position="175"/>
        <end position="240"/>
    </location>
</feature>
<dbReference type="SMART" id="SM00360">
    <property type="entry name" value="RRM"/>
    <property type="match status" value="1"/>
</dbReference>
<evidence type="ECO:0000256" key="1">
    <source>
        <dbReference type="ARBA" id="ARBA00000971"/>
    </source>
</evidence>
<evidence type="ECO:0000256" key="4">
    <source>
        <dbReference type="ARBA" id="ARBA00010739"/>
    </source>
</evidence>
<dbReference type="InterPro" id="IPR012677">
    <property type="entry name" value="Nucleotide-bd_a/b_plait_sf"/>
</dbReference>
<dbReference type="PANTHER" id="PTHR45843">
    <property type="entry name" value="PEPTIDYL-PROLYL CIS-TRANS ISOMERASE-LIKE 4"/>
    <property type="match status" value="1"/>
</dbReference>
<dbReference type="PROSITE" id="PS50102">
    <property type="entry name" value="RRM"/>
    <property type="match status" value="1"/>
</dbReference>
<dbReference type="GO" id="GO:0003755">
    <property type="term" value="F:peptidyl-prolyl cis-trans isomerase activity"/>
    <property type="evidence" value="ECO:0007669"/>
    <property type="project" value="UniProtKB-KW"/>
</dbReference>
<dbReference type="Pfam" id="PF00076">
    <property type="entry name" value="RRM_1"/>
    <property type="match status" value="1"/>
</dbReference>
<dbReference type="GO" id="GO:0005634">
    <property type="term" value="C:nucleus"/>
    <property type="evidence" value="ECO:0007669"/>
    <property type="project" value="UniProtKB-SubCell"/>
</dbReference>
<comment type="subcellular location">
    <subcellularLocation>
        <location evidence="3">Nucleus</location>
    </subcellularLocation>
</comment>
<dbReference type="EC" id="5.2.1.8" evidence="5"/>
<reference evidence="12" key="1">
    <citation type="submission" date="2023-03" db="EMBL/GenBank/DDBJ databases">
        <title>Mating type loci evolution in Malassezia.</title>
        <authorList>
            <person name="Coelho M.A."/>
        </authorList>
    </citation>
    <scope>NUCLEOTIDE SEQUENCE</scope>
    <source>
        <strain evidence="12">CBS 14135</strain>
    </source>
</reference>
<evidence type="ECO:0000256" key="8">
    <source>
        <dbReference type="ARBA" id="ARBA00023242"/>
    </source>
</evidence>
<protein>
    <recommendedName>
        <fullName evidence="5">peptidylprolyl isomerase</fullName>
        <ecNumber evidence="5">5.2.1.8</ecNumber>
    </recommendedName>
</protein>
<comment type="catalytic activity">
    <reaction evidence="1">
        <text>[protein]-peptidylproline (omega=180) = [protein]-peptidylproline (omega=0)</text>
        <dbReference type="Rhea" id="RHEA:16237"/>
        <dbReference type="Rhea" id="RHEA-COMP:10747"/>
        <dbReference type="Rhea" id="RHEA-COMP:10748"/>
        <dbReference type="ChEBI" id="CHEBI:83833"/>
        <dbReference type="ChEBI" id="CHEBI:83834"/>
        <dbReference type="EC" id="5.2.1.8"/>
    </reaction>
</comment>
<dbReference type="EMBL" id="CP119953">
    <property type="protein sequence ID" value="WFC95724.1"/>
    <property type="molecule type" value="Genomic_DNA"/>
</dbReference>
<keyword evidence="8" id="KW-0539">Nucleus</keyword>
<dbReference type="Gene3D" id="3.30.70.330">
    <property type="match status" value="1"/>
</dbReference>
<evidence type="ECO:0000256" key="3">
    <source>
        <dbReference type="ARBA" id="ARBA00004123"/>
    </source>
</evidence>
<keyword evidence="6" id="KW-0697">Rotamase</keyword>
<dbReference type="CDD" id="cd12235">
    <property type="entry name" value="RRM_PPIL4"/>
    <property type="match status" value="1"/>
</dbReference>
<feature type="compositionally biased region" description="Basic and acidic residues" evidence="10">
    <location>
        <begin position="218"/>
        <end position="240"/>
    </location>
</feature>
<evidence type="ECO:0000256" key="10">
    <source>
        <dbReference type="SAM" id="MobiDB-lite"/>
    </source>
</evidence>
<organism evidence="12 13">
    <name type="scientific">Malassezia brasiliensis</name>
    <dbReference type="NCBI Taxonomy" id="1821822"/>
    <lineage>
        <taxon>Eukaryota</taxon>
        <taxon>Fungi</taxon>
        <taxon>Dikarya</taxon>
        <taxon>Basidiomycota</taxon>
        <taxon>Ustilaginomycotina</taxon>
        <taxon>Malasseziomycetes</taxon>
        <taxon>Malasseziales</taxon>
        <taxon>Malasseziaceae</taxon>
        <taxon>Malassezia</taxon>
    </lineage>
</organism>
<comment type="similarity">
    <text evidence="4">Belongs to the cyclophilin-type PPIase family. PPIL4 subfamily.</text>
</comment>
<evidence type="ECO:0000256" key="6">
    <source>
        <dbReference type="ARBA" id="ARBA00023110"/>
    </source>
</evidence>
<evidence type="ECO:0000313" key="12">
    <source>
        <dbReference type="EMBL" id="WFC95724.1"/>
    </source>
</evidence>
<dbReference type="Proteomes" id="UP001216638">
    <property type="component" value="Chromosome 3"/>
</dbReference>
<dbReference type="InterPro" id="IPR035542">
    <property type="entry name" value="CRIP"/>
</dbReference>
<evidence type="ECO:0000256" key="9">
    <source>
        <dbReference type="PROSITE-ProRule" id="PRU00176"/>
    </source>
</evidence>
<accession>A0AAF0DXD1</accession>
<evidence type="ECO:0000256" key="5">
    <source>
        <dbReference type="ARBA" id="ARBA00013194"/>
    </source>
</evidence>
<dbReference type="SUPFAM" id="SSF54928">
    <property type="entry name" value="RNA-binding domain, RBD"/>
    <property type="match status" value="1"/>
</dbReference>
<evidence type="ECO:0000256" key="7">
    <source>
        <dbReference type="ARBA" id="ARBA00023235"/>
    </source>
</evidence>
<evidence type="ECO:0000313" key="13">
    <source>
        <dbReference type="Proteomes" id="UP001216638"/>
    </source>
</evidence>
<feature type="compositionally biased region" description="Basic and acidic residues" evidence="10">
    <location>
        <begin position="50"/>
        <end position="59"/>
    </location>
</feature>
<feature type="domain" description="RRM" evidence="11">
    <location>
        <begin position="85"/>
        <end position="163"/>
    </location>
</feature>
<name>A0AAF0DXD1_9BASI</name>
<feature type="compositionally biased region" description="Basic and acidic residues" evidence="10">
    <location>
        <begin position="1"/>
        <end position="11"/>
    </location>
</feature>
<dbReference type="InterPro" id="IPR000504">
    <property type="entry name" value="RRM_dom"/>
</dbReference>